<feature type="transmembrane region" description="Helical" evidence="8">
    <location>
        <begin position="231"/>
        <end position="249"/>
    </location>
</feature>
<evidence type="ECO:0000256" key="5">
    <source>
        <dbReference type="ARBA" id="ARBA00022692"/>
    </source>
</evidence>
<dbReference type="PANTHER" id="PTHR30269">
    <property type="entry name" value="TRANSMEMBRANE PROTEIN YFCA"/>
    <property type="match status" value="1"/>
</dbReference>
<evidence type="ECO:0000256" key="6">
    <source>
        <dbReference type="ARBA" id="ARBA00022989"/>
    </source>
</evidence>
<gene>
    <name evidence="9" type="ORF">NA2_07172</name>
</gene>
<dbReference type="Proteomes" id="UP000006786">
    <property type="component" value="Unassembled WGS sequence"/>
</dbReference>
<dbReference type="STRING" id="391937.NA2_07172"/>
<dbReference type="AlphaFoldDB" id="K2MG41"/>
<proteinExistence type="inferred from homology"/>
<feature type="transmembrane region" description="Helical" evidence="8">
    <location>
        <begin position="102"/>
        <end position="120"/>
    </location>
</feature>
<evidence type="ECO:0000313" key="10">
    <source>
        <dbReference type="Proteomes" id="UP000006786"/>
    </source>
</evidence>
<evidence type="ECO:0000256" key="4">
    <source>
        <dbReference type="ARBA" id="ARBA00022475"/>
    </source>
</evidence>
<dbReference type="eggNOG" id="COG0730">
    <property type="taxonomic scope" value="Bacteria"/>
</dbReference>
<feature type="transmembrane region" description="Helical" evidence="8">
    <location>
        <begin position="78"/>
        <end position="96"/>
    </location>
</feature>
<dbReference type="GO" id="GO:0005886">
    <property type="term" value="C:plasma membrane"/>
    <property type="evidence" value="ECO:0007669"/>
    <property type="project" value="UniProtKB-SubCell"/>
</dbReference>
<evidence type="ECO:0000256" key="2">
    <source>
        <dbReference type="ARBA" id="ARBA00009142"/>
    </source>
</evidence>
<keyword evidence="4 8" id="KW-1003">Cell membrane</keyword>
<dbReference type="Pfam" id="PF01925">
    <property type="entry name" value="TauE"/>
    <property type="match status" value="1"/>
</dbReference>
<evidence type="ECO:0000256" key="7">
    <source>
        <dbReference type="ARBA" id="ARBA00023136"/>
    </source>
</evidence>
<organism evidence="9 10">
    <name type="scientific">Nitratireductor pacificus pht-3B</name>
    <dbReference type="NCBI Taxonomy" id="391937"/>
    <lineage>
        <taxon>Bacteria</taxon>
        <taxon>Pseudomonadati</taxon>
        <taxon>Pseudomonadota</taxon>
        <taxon>Alphaproteobacteria</taxon>
        <taxon>Hyphomicrobiales</taxon>
        <taxon>Phyllobacteriaceae</taxon>
        <taxon>Nitratireductor</taxon>
    </lineage>
</organism>
<sequence>MFEASLEILALLALIAFLAGIMDAIAGGGGLVTIPALLLAGFPPVEALGTNKLQGLFGTGAAAYSYAKGGHVDIRRQFMPGFLAFAASIAGALIATLLPAELLRGMMPVLLISVALYFAFKPNLNDLDRTERMSPLLFGLTIAPLLGLYDGAFGPGTGSFLMLAFVSLAGHGLLKATAHTKFLNFASNVGGFAAFAAVGAISWKTGLVMGVAQIVGARLGASLAMRKGSGLIKPLLVLVCLALAVRLLMESDNPLLRSIGL</sequence>
<keyword evidence="10" id="KW-1185">Reference proteome</keyword>
<dbReference type="RefSeq" id="WP_008595861.1">
    <property type="nucleotide sequence ID" value="NZ_AMRM01000006.1"/>
</dbReference>
<dbReference type="InterPro" id="IPR002781">
    <property type="entry name" value="TM_pro_TauE-like"/>
</dbReference>
<dbReference type="EMBL" id="AMRM01000006">
    <property type="protein sequence ID" value="EKF19655.1"/>
    <property type="molecule type" value="Genomic_DNA"/>
</dbReference>
<reference evidence="9 10" key="1">
    <citation type="journal article" date="2012" name="J. Bacteriol.">
        <title>Genome Sequence of Nitratireductor pacificus Type Strain pht-3B.</title>
        <authorList>
            <person name="Lai Q."/>
            <person name="Li G."/>
            <person name="Shao Z."/>
        </authorList>
    </citation>
    <scope>NUCLEOTIDE SEQUENCE [LARGE SCALE GENOMIC DNA]</scope>
    <source>
        <strain evidence="10">pht-3B</strain>
    </source>
</reference>
<dbReference type="PATRIC" id="fig|391937.3.peg.1474"/>
<keyword evidence="5 8" id="KW-0812">Transmembrane</keyword>
<comment type="similarity">
    <text evidence="2 8">Belongs to the 4-toluene sulfonate uptake permease (TSUP) (TC 2.A.102) family.</text>
</comment>
<keyword evidence="6 8" id="KW-1133">Transmembrane helix</keyword>
<name>K2MG41_9HYPH</name>
<protein>
    <recommendedName>
        <fullName evidence="8">Probable membrane transporter protein</fullName>
    </recommendedName>
</protein>
<evidence type="ECO:0000256" key="1">
    <source>
        <dbReference type="ARBA" id="ARBA00004651"/>
    </source>
</evidence>
<evidence type="ECO:0000313" key="9">
    <source>
        <dbReference type="EMBL" id="EKF19655.1"/>
    </source>
</evidence>
<dbReference type="OrthoDB" id="554695at2"/>
<accession>K2MG41</accession>
<feature type="transmembrane region" description="Helical" evidence="8">
    <location>
        <begin position="132"/>
        <end position="149"/>
    </location>
</feature>
<dbReference type="PANTHER" id="PTHR30269:SF0">
    <property type="entry name" value="MEMBRANE TRANSPORTER PROTEIN YFCA-RELATED"/>
    <property type="match status" value="1"/>
</dbReference>
<dbReference type="InterPro" id="IPR052017">
    <property type="entry name" value="TSUP"/>
</dbReference>
<comment type="caution">
    <text evidence="9">The sequence shown here is derived from an EMBL/GenBank/DDBJ whole genome shotgun (WGS) entry which is preliminary data.</text>
</comment>
<evidence type="ECO:0000256" key="8">
    <source>
        <dbReference type="RuleBase" id="RU363041"/>
    </source>
</evidence>
<comment type="subcellular location">
    <subcellularLocation>
        <location evidence="1 8">Cell membrane</location>
        <topology evidence="1 8">Multi-pass membrane protein</topology>
    </subcellularLocation>
</comment>
<keyword evidence="7 8" id="KW-0472">Membrane</keyword>
<evidence type="ECO:0000256" key="3">
    <source>
        <dbReference type="ARBA" id="ARBA00022448"/>
    </source>
</evidence>
<keyword evidence="3" id="KW-0813">Transport</keyword>